<accession>A0A3L8PX14</accession>
<dbReference type="InterPro" id="IPR038607">
    <property type="entry name" value="PhoD-like_sf"/>
</dbReference>
<dbReference type="CDD" id="cd07389">
    <property type="entry name" value="MPP_PhoD"/>
    <property type="match status" value="1"/>
</dbReference>
<dbReference type="RefSeq" id="WP_121839526.1">
    <property type="nucleotide sequence ID" value="NZ_ML014791.1"/>
</dbReference>
<sequence>MKKLVIFLILELGLTHSTSWSEEVISKIYFGSCAKEYKPMPIFNAINHDKPDVFIMLGDNVYGDTEDMLELASKYQQLGKNPGFATLRTQSEIIAIWDDHDYGENDAGKEYPQKQASRKVMLDFFNEPKDSPRYHRDGIYTSYFYGTEDKKIQVIMPDLRWNRDTLHQVSKFKYATQRLPKNMGPYKVSPTPKASMLGEKQWQWLEKELLKPSKIKIIASSLQLLPEFTGWESWANFPYDRNRLLNFIKQHKINGVILISGDTHWGEMSKLPQDNGYPIWEITSSGLSEKWKDVSPNKHRVGDFTNKVNYGFIEVNWEMKDPVIQFGLKNEQGKLVMKHQLALSKLNF</sequence>
<gene>
    <name evidence="2" type="ORF">D5018_13505</name>
</gene>
<proteinExistence type="predicted"/>
<dbReference type="OrthoDB" id="327733at2"/>
<dbReference type="PANTHER" id="PTHR33987:SF1">
    <property type="entry name" value="CALCINEURIN-LIKE METALLO-PHOSPHOESTERASE SUPERFAMILY PROTEIN"/>
    <property type="match status" value="1"/>
</dbReference>
<dbReference type="InterPro" id="IPR029052">
    <property type="entry name" value="Metallo-depent_PP-like"/>
</dbReference>
<evidence type="ECO:0000313" key="2">
    <source>
        <dbReference type="EMBL" id="RLV59153.1"/>
    </source>
</evidence>
<name>A0A3L8PX14_9GAMM</name>
<organism evidence="2 3">
    <name type="scientific">Parashewanella curva</name>
    <dbReference type="NCBI Taxonomy" id="2338552"/>
    <lineage>
        <taxon>Bacteria</taxon>
        <taxon>Pseudomonadati</taxon>
        <taxon>Pseudomonadota</taxon>
        <taxon>Gammaproteobacteria</taxon>
        <taxon>Alteromonadales</taxon>
        <taxon>Shewanellaceae</taxon>
        <taxon>Parashewanella</taxon>
    </lineage>
</organism>
<dbReference type="Pfam" id="PF09423">
    <property type="entry name" value="PhoD"/>
    <property type="match status" value="1"/>
</dbReference>
<keyword evidence="3" id="KW-1185">Reference proteome</keyword>
<feature type="domain" description="PhoD-like phosphatase metallophosphatase" evidence="1">
    <location>
        <begin position="32"/>
        <end position="296"/>
    </location>
</feature>
<dbReference type="Proteomes" id="UP000281474">
    <property type="component" value="Unassembled WGS sequence"/>
</dbReference>
<comment type="caution">
    <text evidence="2">The sequence shown here is derived from an EMBL/GenBank/DDBJ whole genome shotgun (WGS) entry which is preliminary data.</text>
</comment>
<dbReference type="AlphaFoldDB" id="A0A3L8PX14"/>
<dbReference type="InterPro" id="IPR018946">
    <property type="entry name" value="PhoD-like_MPP"/>
</dbReference>
<protein>
    <submittedName>
        <fullName evidence="2">Alkaline phosphatase family protein</fullName>
    </submittedName>
</protein>
<dbReference type="PANTHER" id="PTHR33987">
    <property type="entry name" value="CALCINEURIN-LIKE METALLO-PHOSPHOESTERASE SUPERFAMILY PROTEIN"/>
    <property type="match status" value="1"/>
</dbReference>
<evidence type="ECO:0000259" key="1">
    <source>
        <dbReference type="Pfam" id="PF09423"/>
    </source>
</evidence>
<dbReference type="SUPFAM" id="SSF56300">
    <property type="entry name" value="Metallo-dependent phosphatases"/>
    <property type="match status" value="1"/>
</dbReference>
<reference evidence="2 3" key="1">
    <citation type="submission" date="2018-09" db="EMBL/GenBank/DDBJ databases">
        <title>Phylogeny of the Shewanellaceae, and recommendation for two new genera, Pseudoshewanella and Parashewanella.</title>
        <authorList>
            <person name="Wang G."/>
        </authorList>
    </citation>
    <scope>NUCLEOTIDE SEQUENCE [LARGE SCALE GENOMIC DNA]</scope>
    <source>
        <strain evidence="2 3">C51</strain>
    </source>
</reference>
<dbReference type="Gene3D" id="3.60.21.70">
    <property type="entry name" value="PhoD-like phosphatase"/>
    <property type="match status" value="1"/>
</dbReference>
<dbReference type="EMBL" id="QZEI01000042">
    <property type="protein sequence ID" value="RLV59153.1"/>
    <property type="molecule type" value="Genomic_DNA"/>
</dbReference>
<evidence type="ECO:0000313" key="3">
    <source>
        <dbReference type="Proteomes" id="UP000281474"/>
    </source>
</evidence>